<comment type="caution">
    <text evidence="1">The sequence shown here is derived from an EMBL/GenBank/DDBJ whole genome shotgun (WGS) entry which is preliminary data.</text>
</comment>
<dbReference type="Proteomes" id="UP000252254">
    <property type="component" value="Unassembled WGS sequence"/>
</dbReference>
<evidence type="ECO:0000313" key="2">
    <source>
        <dbReference type="Proteomes" id="UP000252254"/>
    </source>
</evidence>
<organism evidence="1 2">
    <name type="scientific">Paraliobacillus ryukyuensis</name>
    <dbReference type="NCBI Taxonomy" id="200904"/>
    <lineage>
        <taxon>Bacteria</taxon>
        <taxon>Bacillati</taxon>
        <taxon>Bacillota</taxon>
        <taxon>Bacilli</taxon>
        <taxon>Bacillales</taxon>
        <taxon>Bacillaceae</taxon>
        <taxon>Paraliobacillus</taxon>
    </lineage>
</organism>
<accession>A0A366EFT9</accession>
<dbReference type="EMBL" id="QNRI01000002">
    <property type="protein sequence ID" value="RBP00315.1"/>
    <property type="molecule type" value="Genomic_DNA"/>
</dbReference>
<protein>
    <submittedName>
        <fullName evidence="1">Uncharacterized protein</fullName>
    </submittedName>
</protein>
<dbReference type="AlphaFoldDB" id="A0A366EFT9"/>
<keyword evidence="2" id="KW-1185">Reference proteome</keyword>
<sequence length="66" mass="7504">MAANKDGEDIHVTVLHQEEGFVYFPLSEKNDQRQDIARYITALQAEIEAGVYQTKLVAMEDEEVCC</sequence>
<name>A0A366EFT9_9BACI</name>
<gene>
    <name evidence="1" type="ORF">DES48_10276</name>
</gene>
<dbReference type="OrthoDB" id="2971891at2"/>
<evidence type="ECO:0000313" key="1">
    <source>
        <dbReference type="EMBL" id="RBP00315.1"/>
    </source>
</evidence>
<reference evidence="1 2" key="1">
    <citation type="submission" date="2018-06" db="EMBL/GenBank/DDBJ databases">
        <title>Genomic Encyclopedia of Type Strains, Phase IV (KMG-IV): sequencing the most valuable type-strain genomes for metagenomic binning, comparative biology and taxonomic classification.</title>
        <authorList>
            <person name="Goeker M."/>
        </authorList>
    </citation>
    <scope>NUCLEOTIDE SEQUENCE [LARGE SCALE GENOMIC DNA]</scope>
    <source>
        <strain evidence="1 2">DSM 15140</strain>
    </source>
</reference>
<proteinExistence type="predicted"/>
<dbReference type="RefSeq" id="WP_113866971.1">
    <property type="nucleotide sequence ID" value="NZ_BAABQN010000002.1"/>
</dbReference>